<feature type="disulfide bond" evidence="10">
    <location>
        <begin position="1341"/>
        <end position="1356"/>
    </location>
</feature>
<feature type="repeat" description="LDL-receptor class B" evidence="11">
    <location>
        <begin position="738"/>
        <end position="780"/>
    </location>
</feature>
<dbReference type="SMART" id="SM00192">
    <property type="entry name" value="LDLa"/>
    <property type="match status" value="3"/>
</dbReference>
<dbReference type="InterPro" id="IPR009030">
    <property type="entry name" value="Growth_fac_rcpt_cys_sf"/>
</dbReference>
<dbReference type="PROSITE" id="PS51120">
    <property type="entry name" value="LDLRB"/>
    <property type="match status" value="11"/>
</dbReference>
<feature type="repeat" description="LDL-receptor class B" evidence="11">
    <location>
        <begin position="791"/>
        <end position="833"/>
    </location>
</feature>
<dbReference type="GO" id="GO:0016020">
    <property type="term" value="C:membrane"/>
    <property type="evidence" value="ECO:0007669"/>
    <property type="project" value="UniProtKB-SubCell"/>
</dbReference>
<name>A0A232ETC2_9HYME</name>
<dbReference type="STRING" id="543379.A0A232ETC2"/>
<feature type="domain" description="EGF-like" evidence="15">
    <location>
        <begin position="1238"/>
        <end position="1273"/>
    </location>
</feature>
<feature type="disulfide bond" evidence="10">
    <location>
        <begin position="1303"/>
        <end position="1318"/>
    </location>
</feature>
<dbReference type="Gene3D" id="4.10.400.10">
    <property type="entry name" value="Low-density Lipoprotein Receptor"/>
    <property type="match status" value="3"/>
</dbReference>
<dbReference type="FunFam" id="2.120.10.30:FF:000001">
    <property type="entry name" value="Low-density lipoprotein receptor-related protein 6"/>
    <property type="match status" value="2"/>
</dbReference>
<feature type="repeat" description="LDL-receptor class B" evidence="11">
    <location>
        <begin position="476"/>
        <end position="520"/>
    </location>
</feature>
<dbReference type="InterPro" id="IPR036055">
    <property type="entry name" value="LDL_receptor-like_sf"/>
</dbReference>
<keyword evidence="8" id="KW-0675">Receptor</keyword>
<evidence type="ECO:0000256" key="11">
    <source>
        <dbReference type="PROSITE-ProRule" id="PRU00461"/>
    </source>
</evidence>
<feature type="repeat" description="LDL-receptor class B" evidence="11">
    <location>
        <begin position="390"/>
        <end position="432"/>
    </location>
</feature>
<keyword evidence="17" id="KW-1185">Reference proteome</keyword>
<organism evidence="16 17">
    <name type="scientific">Trichomalopsis sarcophagae</name>
    <dbReference type="NCBI Taxonomy" id="543379"/>
    <lineage>
        <taxon>Eukaryota</taxon>
        <taxon>Metazoa</taxon>
        <taxon>Ecdysozoa</taxon>
        <taxon>Arthropoda</taxon>
        <taxon>Hexapoda</taxon>
        <taxon>Insecta</taxon>
        <taxon>Pterygota</taxon>
        <taxon>Neoptera</taxon>
        <taxon>Endopterygota</taxon>
        <taxon>Hymenoptera</taxon>
        <taxon>Apocrita</taxon>
        <taxon>Proctotrupomorpha</taxon>
        <taxon>Chalcidoidea</taxon>
        <taxon>Pteromalidae</taxon>
        <taxon>Pteromalinae</taxon>
        <taxon>Trichomalopsis</taxon>
    </lineage>
</organism>
<feature type="domain" description="EGF-like" evidence="15">
    <location>
        <begin position="303"/>
        <end position="342"/>
    </location>
</feature>
<evidence type="ECO:0000256" key="10">
    <source>
        <dbReference type="PROSITE-ProRule" id="PRU00124"/>
    </source>
</evidence>
<dbReference type="PRINTS" id="PR00261">
    <property type="entry name" value="LDLRECEPTOR"/>
</dbReference>
<feature type="repeat" description="LDL-receptor class B" evidence="11">
    <location>
        <begin position="115"/>
        <end position="157"/>
    </location>
</feature>
<feature type="domain" description="EGF-like" evidence="15">
    <location>
        <begin position="611"/>
        <end position="649"/>
    </location>
</feature>
<dbReference type="InterPro" id="IPR023415">
    <property type="entry name" value="LDLR_class-A_CS"/>
</dbReference>
<evidence type="ECO:0000256" key="7">
    <source>
        <dbReference type="ARBA" id="ARBA00023157"/>
    </source>
</evidence>
<comment type="caution">
    <text evidence="16">The sequence shown here is derived from an EMBL/GenBank/DDBJ whole genome shotgun (WGS) entry which is preliminary data.</text>
</comment>
<dbReference type="GO" id="GO:0006897">
    <property type="term" value="P:endocytosis"/>
    <property type="evidence" value="ECO:0007669"/>
    <property type="project" value="UniProtKB-KW"/>
</dbReference>
<dbReference type="InterPro" id="IPR002172">
    <property type="entry name" value="LDrepeatLR_classA_rpt"/>
</dbReference>
<keyword evidence="13" id="KW-0812">Transmembrane</keyword>
<evidence type="ECO:0000256" key="3">
    <source>
        <dbReference type="ARBA" id="ARBA00022583"/>
    </source>
</evidence>
<dbReference type="Pfam" id="PF00057">
    <property type="entry name" value="Ldl_recept_a"/>
    <property type="match status" value="3"/>
</dbReference>
<feature type="repeat" description="LDL-receptor class B" evidence="11">
    <location>
        <begin position="204"/>
        <end position="246"/>
    </location>
</feature>
<evidence type="ECO:0000313" key="16">
    <source>
        <dbReference type="EMBL" id="OXU21592.1"/>
    </source>
</evidence>
<feature type="repeat" description="LDL-receptor class B" evidence="11">
    <location>
        <begin position="521"/>
        <end position="563"/>
    </location>
</feature>
<evidence type="ECO:0000256" key="5">
    <source>
        <dbReference type="ARBA" id="ARBA00022737"/>
    </source>
</evidence>
<gene>
    <name evidence="16" type="ORF">TSAR_016617</name>
</gene>
<accession>A0A232ETC2</accession>
<dbReference type="Proteomes" id="UP000215335">
    <property type="component" value="Unassembled WGS sequence"/>
</dbReference>
<comment type="subcellular location">
    <subcellularLocation>
        <location evidence="1">Membrane</location>
        <topology evidence="1">Single-pass membrane protein</topology>
    </subcellularLocation>
</comment>
<dbReference type="Pfam" id="PF14670">
    <property type="entry name" value="FXa_inhibition"/>
    <property type="match status" value="3"/>
</dbReference>
<dbReference type="SUPFAM" id="SSF57184">
    <property type="entry name" value="Growth factor receptor domain"/>
    <property type="match status" value="1"/>
</dbReference>
<feature type="repeat" description="LDL-receptor class B" evidence="11">
    <location>
        <begin position="1106"/>
        <end position="1148"/>
    </location>
</feature>
<keyword evidence="9" id="KW-0325">Glycoprotein</keyword>
<dbReference type="SUPFAM" id="SSF63825">
    <property type="entry name" value="YWTD domain"/>
    <property type="match status" value="4"/>
</dbReference>
<reference evidence="16 17" key="1">
    <citation type="journal article" date="2017" name="Curr. Biol.">
        <title>The Evolution of Venom by Co-option of Single-Copy Genes.</title>
        <authorList>
            <person name="Martinson E.O."/>
            <person name="Mrinalini"/>
            <person name="Kelkar Y.D."/>
            <person name="Chang C.H."/>
            <person name="Werren J.H."/>
        </authorList>
    </citation>
    <scope>NUCLEOTIDE SEQUENCE [LARGE SCALE GENOMIC DNA]</scope>
    <source>
        <strain evidence="16 17">Alberta</strain>
        <tissue evidence="16">Whole body</tissue>
    </source>
</reference>
<evidence type="ECO:0000256" key="12">
    <source>
        <dbReference type="SAM" id="MobiDB-lite"/>
    </source>
</evidence>
<dbReference type="InterPro" id="IPR000742">
    <property type="entry name" value="EGF"/>
</dbReference>
<evidence type="ECO:0000256" key="2">
    <source>
        <dbReference type="ARBA" id="ARBA00022536"/>
    </source>
</evidence>
<keyword evidence="7 10" id="KW-1015">Disulfide bond</keyword>
<evidence type="ECO:0000256" key="14">
    <source>
        <dbReference type="SAM" id="SignalP"/>
    </source>
</evidence>
<dbReference type="Pfam" id="PF00058">
    <property type="entry name" value="Ldl_recept_b"/>
    <property type="match status" value="10"/>
</dbReference>
<evidence type="ECO:0000256" key="13">
    <source>
        <dbReference type="SAM" id="Phobius"/>
    </source>
</evidence>
<dbReference type="SUPFAM" id="SSF57424">
    <property type="entry name" value="LDL receptor-like module"/>
    <property type="match status" value="3"/>
</dbReference>
<evidence type="ECO:0000256" key="1">
    <source>
        <dbReference type="ARBA" id="ARBA00004167"/>
    </source>
</evidence>
<protein>
    <recommendedName>
        <fullName evidence="15">EGF-like domain-containing protein</fullName>
    </recommendedName>
</protein>
<evidence type="ECO:0000256" key="8">
    <source>
        <dbReference type="ARBA" id="ARBA00023170"/>
    </source>
</evidence>
<feature type="repeat" description="LDL-receptor class B" evidence="11">
    <location>
        <begin position="433"/>
        <end position="475"/>
    </location>
</feature>
<dbReference type="Gene3D" id="2.10.25.10">
    <property type="entry name" value="Laminin"/>
    <property type="match status" value="1"/>
</dbReference>
<dbReference type="PANTHER" id="PTHR46513">
    <property type="entry name" value="VITELLOGENIN RECEPTOR-LIKE PROTEIN-RELATED-RELATED"/>
    <property type="match status" value="1"/>
</dbReference>
<evidence type="ECO:0000256" key="4">
    <source>
        <dbReference type="ARBA" id="ARBA00022729"/>
    </source>
</evidence>
<dbReference type="SMART" id="SM00135">
    <property type="entry name" value="LY"/>
    <property type="match status" value="19"/>
</dbReference>
<dbReference type="Gene3D" id="2.120.10.30">
    <property type="entry name" value="TolB, C-terminal domain"/>
    <property type="match status" value="4"/>
</dbReference>
<feature type="signal peptide" evidence="14">
    <location>
        <begin position="1"/>
        <end position="25"/>
    </location>
</feature>
<dbReference type="SMART" id="SM00181">
    <property type="entry name" value="EGF"/>
    <property type="match status" value="4"/>
</dbReference>
<feature type="compositionally biased region" description="Pro residues" evidence="12">
    <location>
        <begin position="1635"/>
        <end position="1644"/>
    </location>
</feature>
<feature type="repeat" description="LDL-receptor class B" evidence="11">
    <location>
        <begin position="695"/>
        <end position="737"/>
    </location>
</feature>
<dbReference type="InterPro" id="IPR011042">
    <property type="entry name" value="6-blade_b-propeller_TolB-like"/>
</dbReference>
<feature type="compositionally biased region" description="Polar residues" evidence="12">
    <location>
        <begin position="1516"/>
        <end position="1525"/>
    </location>
</feature>
<feature type="disulfide bond" evidence="10">
    <location>
        <begin position="1329"/>
        <end position="1347"/>
    </location>
</feature>
<feature type="region of interest" description="Disordered" evidence="12">
    <location>
        <begin position="1506"/>
        <end position="1644"/>
    </location>
</feature>
<keyword evidence="13" id="KW-1133">Transmembrane helix</keyword>
<evidence type="ECO:0000256" key="6">
    <source>
        <dbReference type="ARBA" id="ARBA00023136"/>
    </source>
</evidence>
<keyword evidence="2" id="KW-0245">EGF-like domain</keyword>
<dbReference type="InterPro" id="IPR050778">
    <property type="entry name" value="Cueball_EGF_LRP_Nidogen"/>
</dbReference>
<feature type="region of interest" description="Disordered" evidence="12">
    <location>
        <begin position="1457"/>
        <end position="1476"/>
    </location>
</feature>
<dbReference type="PANTHER" id="PTHR46513:SF41">
    <property type="entry name" value="LOW-DENSITY LIPOPROTEIN RECEPTOR-RELATED PROTEIN"/>
    <property type="match status" value="1"/>
</dbReference>
<dbReference type="OrthoDB" id="72419at2759"/>
<keyword evidence="3" id="KW-0254">Endocytosis</keyword>
<sequence length="1644" mass="183155">MARFQAFLLGTACLLCCFAADLTHGSPRLLFATNKDIRVANVSRANKLVGTIVKELPEGTTLDFYYERNLVCWSNNAIETIQCVRSNGSYTHEPITVVNSSLISPDGLACDWYTGKLYWTDGEKNRIEVTSIEGSMRKVLFWTEIYQPRAIALVPQASIFFWTDWGELPKIERAAMNGDPSTRSVLVSEDIFWPNGLTVDYDNELVYWVDGRYKFIAVMDYNGRNRRKILTEGLEYPFAISYFDQRLYWTDWRTWCIHSLELSRNGAGVQQKPRELLHGEYIPGDIEVWEPSRQPPPKPGANPCGLNNANCSHLCLLSTKPPGYSCACPTGVKLLEDGHSCASGPQEFLLIVQRNEISTISLDSPDYTNFVLPLQGIKHAIAIDWDPIDEMLYWTDEQAHVIRRAYLNGSGQQDILTTEIKSADGIAVDWIARNLYWTDTGIDRIQVSRLDGSYRKVLVHEDLGEPRAISLGLELGWMFWTDWDEKRPKIERSNLDGTERTIIVSKDITWPNGIALDLERKKVYWGDAKTDKIEVCNMDGSERREVITDNLPHLFGFSLLGDFLYWTDWQRRSIDRAHKLTGDQREIIVEQFANVMGLKAVHRGKPNGTNPCAHANGGCTQLCLNRPQNKYVCACQIGYELANDMRTCLVPESFLLFTRKDKIGRTSIENANNDNIIPITGIKDASALDFDLSDNRIYWTDVKLKIITRAFMNGSEVEKVVDLGLETPDGLAVDWIAHNLYWSDTGTRRIELIHLNGYSRRVIIWQNLIEPRCLALDPERGELQLDLMGFSFIYWTEWANTGSIERAWLDGTDRQVIISGIGRTNGLTIDHTAHRLYWADLFTPAIDSYDLATGKRKEIITQKIGYPFSITQYQDYIYWTDWNTGDIERANKTTGGNRTEIHDNLESVTDLLVVHKSRQPGWNTCAINNGECSHLCIALPGSTGGLSTNHKCACPTHYTLSADNRTCLGPKNFMVYSYRNVMGRFLPDSNHDCPDTSLRVQGLKNVRAIEFDPITQYIYWIRTGDGRSSSIRKALENRTHAVLVLPGGSGHPFDLALDPLGRLLFWSCSQNDAINVTRLDSDSSLGVVVKGEGEKPRNIAVHPEKRLLFWTDVGEKMRIMQSLMDGKERIVIASDLESPSSLAVDTAANLIFWAHGRQIEYAEIGGGNRRVLIAGLQGSVLHLSVLFEYLYWFDRDSQIVERVEKRSGAGRKTMMSNRPLTDLVSVHTPSDLAMEDNLCSPLHEYGGCSHICLGSRCSCPQSLVLADDGKNCRVAPSCGPEHFTCLTSKSTDSKDCIPGSWKCDGQRDCADGSDELGCPPCNRELYFECHNGQCIENAWVCDGRRQCSAGEDEVNCCRAGQFRCVSSGVCIPATALCDGWENCADGSDESAPACASVNNHRQAAEPTLESGKSTYVVSVLLVIAGTGFAILGFYYCRRRLAANAAGGAGAGSEELPDILHDSAGDPLSPKSCRTAKPMLNSYKNGRKEQFKPGMAVRMSTLNGSSISSSYDRSHITGASSSTHDSSAGGYPQETLNPPPSPATTANSTRCSSSNASRYRPYRNYRSINQPPPPTPCSTDVCDESDSNYPAMPRFRYGHAGEPFPPPPTPRSVYQSDTAISCPPSPSSRSSTYFSPLPPPPSPVP</sequence>
<evidence type="ECO:0000259" key="15">
    <source>
        <dbReference type="SMART" id="SM00181"/>
    </source>
</evidence>
<dbReference type="PROSITE" id="PS50068">
    <property type="entry name" value="LDLRA_2"/>
    <property type="match status" value="3"/>
</dbReference>
<dbReference type="InterPro" id="IPR000033">
    <property type="entry name" value="LDLR_classB_rpt"/>
</dbReference>
<dbReference type="PROSITE" id="PS01209">
    <property type="entry name" value="LDLRA_1"/>
    <property type="match status" value="1"/>
</dbReference>
<comment type="caution">
    <text evidence="10">Lacks conserved residue(s) required for the propagation of feature annotation.</text>
</comment>
<proteinExistence type="predicted"/>
<keyword evidence="5" id="KW-0677">Repeat</keyword>
<feature type="transmembrane region" description="Helical" evidence="13">
    <location>
        <begin position="1415"/>
        <end position="1436"/>
    </location>
</feature>
<keyword evidence="6 13" id="KW-0472">Membrane</keyword>
<evidence type="ECO:0000256" key="9">
    <source>
        <dbReference type="ARBA" id="ARBA00023180"/>
    </source>
</evidence>
<evidence type="ECO:0000313" key="17">
    <source>
        <dbReference type="Proteomes" id="UP000215335"/>
    </source>
</evidence>
<dbReference type="FunFam" id="2.120.10.30:FF:000241">
    <property type="entry name" value="Low-density lipoprotein receptor-related protein 6"/>
    <property type="match status" value="1"/>
</dbReference>
<feature type="domain" description="EGF-like" evidence="15">
    <location>
        <begin position="924"/>
        <end position="968"/>
    </location>
</feature>
<dbReference type="EMBL" id="NNAY01002297">
    <property type="protein sequence ID" value="OXU21592.1"/>
    <property type="molecule type" value="Genomic_DNA"/>
</dbReference>
<keyword evidence="4 14" id="KW-0732">Signal</keyword>
<feature type="chain" id="PRO_5012489144" description="EGF-like domain-containing protein" evidence="14">
    <location>
        <begin position="26"/>
        <end position="1644"/>
    </location>
</feature>
<feature type="repeat" description="LDL-receptor class B" evidence="11">
    <location>
        <begin position="158"/>
        <end position="203"/>
    </location>
</feature>
<dbReference type="CDD" id="cd00112">
    <property type="entry name" value="LDLa"/>
    <property type="match status" value="3"/>
</dbReference>